<dbReference type="InterPro" id="IPR027417">
    <property type="entry name" value="P-loop_NTPase"/>
</dbReference>
<comment type="caution">
    <text evidence="18">The sequence shown here is derived from an EMBL/GenBank/DDBJ whole genome shotgun (WGS) entry which is preliminary data.</text>
</comment>
<keyword evidence="6" id="KW-0677">Repeat</keyword>
<dbReference type="PANTHER" id="PTHR43776">
    <property type="entry name" value="TRANSPORT ATP-BINDING PROTEIN"/>
    <property type="match status" value="1"/>
</dbReference>
<dbReference type="GO" id="GO:0005524">
    <property type="term" value="F:ATP binding"/>
    <property type="evidence" value="ECO:0007669"/>
    <property type="project" value="UniProtKB-KW"/>
</dbReference>
<dbReference type="AlphaFoldDB" id="A0A918XWJ5"/>
<evidence type="ECO:0000256" key="6">
    <source>
        <dbReference type="ARBA" id="ARBA00022737"/>
    </source>
</evidence>
<comment type="subcellular location">
    <subcellularLocation>
        <location evidence="1">Cell inner membrane</location>
        <topology evidence="1">Peripheral membrane protein</topology>
    </subcellularLocation>
</comment>
<dbReference type="SMART" id="SM00382">
    <property type="entry name" value="AAA"/>
    <property type="match status" value="2"/>
</dbReference>
<evidence type="ECO:0000256" key="1">
    <source>
        <dbReference type="ARBA" id="ARBA00004417"/>
    </source>
</evidence>
<reference evidence="18" key="2">
    <citation type="submission" date="2020-09" db="EMBL/GenBank/DDBJ databases">
        <authorList>
            <person name="Sun Q."/>
            <person name="Kim S."/>
        </authorList>
    </citation>
    <scope>NUCLEOTIDE SEQUENCE</scope>
    <source>
        <strain evidence="18">KCTC 42651</strain>
    </source>
</reference>
<evidence type="ECO:0000256" key="7">
    <source>
        <dbReference type="ARBA" id="ARBA00022741"/>
    </source>
</evidence>
<dbReference type="InterPro" id="IPR003439">
    <property type="entry name" value="ABC_transporter-like_ATP-bd"/>
</dbReference>
<dbReference type="InterPro" id="IPR050319">
    <property type="entry name" value="ABC_transp_ATP-bind"/>
</dbReference>
<protein>
    <recommendedName>
        <fullName evidence="15">Glutathione import ATP-binding protein GsiA</fullName>
        <ecNumber evidence="14">7.4.2.10</ecNumber>
    </recommendedName>
</protein>
<evidence type="ECO:0000256" key="16">
    <source>
        <dbReference type="ARBA" id="ARBA00047640"/>
    </source>
</evidence>
<keyword evidence="4" id="KW-1003">Cell membrane</keyword>
<sequence length="614" mass="67341">MDQQRLIDVRDLRVQFPVEGGVVKAVDGVSWHIDRGETLAIVGESGSGKSVSALSLLRLTELGGGRIVSGEIEFRRKSGAVVDMVQQPLPVLRDIRGNEISMIFQEPMTSLNPVFTIGFQIVEAIRLHQGKSRREADELALEMLNLVRMPEAEKRLDEYPHQLSGGMRQRAMIAMSLACRPALLIADEPTTALDVTIQAQILDLIKTLQREIGMAVLFITHDMGVVAEMADRVVVMYRGEKVEEGPVEEIFHAPQHPYTKALLDAVPRLGAMRGQPLPMKFPNLEYGRDASEPATAAKPAADAAPRPADAGPLLEVDGLVTRFPVGGGLLGKPKAAIHAVENISFSLGVGETLALVGESGCGKSTTARTILRLQEPTRGRVVFGGRDITKLGRGAMESVRRQMQMIFQDPFASLNPRLSVADLIGEPLRIHNLASGKALQDRVADLLRRVGLGPEHARRYPHEFSGGQRQRICIARALALNPNLIVADEAVSALDVSIQAQIVNLMLDLQAEFGISYLFVSHDLAVVERISHRVAVMYLGQIVELGPRAAVFEDPRHPYTRKLMSAVPVADPRQRRTDLRLMTDEIPSPLKPWGFEPETLPLEEVSPGHFVMPH</sequence>
<evidence type="ECO:0000256" key="10">
    <source>
        <dbReference type="ARBA" id="ARBA00022967"/>
    </source>
</evidence>
<feature type="domain" description="ABC transporter" evidence="17">
    <location>
        <begin position="314"/>
        <end position="564"/>
    </location>
</feature>
<keyword evidence="10" id="KW-1278">Translocase</keyword>
<dbReference type="RefSeq" id="WP_189994754.1">
    <property type="nucleotide sequence ID" value="NZ_BMZS01000013.1"/>
</dbReference>
<dbReference type="GO" id="GO:0016887">
    <property type="term" value="F:ATP hydrolysis activity"/>
    <property type="evidence" value="ECO:0007669"/>
    <property type="project" value="InterPro"/>
</dbReference>
<dbReference type="NCBIfam" id="NF008453">
    <property type="entry name" value="PRK11308.1"/>
    <property type="match status" value="2"/>
</dbReference>
<accession>A0A918XWJ5</accession>
<dbReference type="EC" id="7.4.2.10" evidence="14"/>
<dbReference type="GO" id="GO:0015833">
    <property type="term" value="P:peptide transport"/>
    <property type="evidence" value="ECO:0007669"/>
    <property type="project" value="InterPro"/>
</dbReference>
<dbReference type="FunFam" id="3.40.50.300:FF:000016">
    <property type="entry name" value="Oligopeptide ABC transporter ATP-binding component"/>
    <property type="match status" value="2"/>
</dbReference>
<evidence type="ECO:0000256" key="13">
    <source>
        <dbReference type="ARBA" id="ARBA00038416"/>
    </source>
</evidence>
<keyword evidence="7" id="KW-0547">Nucleotide-binding</keyword>
<evidence type="ECO:0000256" key="5">
    <source>
        <dbReference type="ARBA" id="ARBA00022519"/>
    </source>
</evidence>
<dbReference type="Proteomes" id="UP000630353">
    <property type="component" value="Unassembled WGS sequence"/>
</dbReference>
<keyword evidence="5" id="KW-0997">Cell inner membrane</keyword>
<comment type="subunit">
    <text evidence="2">The complex is composed of two ATP-binding proteins (GsiA), two transmembrane proteins (GsiC and GsiD) and a solute-binding protein (GsiB).</text>
</comment>
<dbReference type="Pfam" id="PF00005">
    <property type="entry name" value="ABC_tran"/>
    <property type="match status" value="2"/>
</dbReference>
<organism evidence="18 19">
    <name type="scientific">Thalassobaculum fulvum</name>
    <dbReference type="NCBI Taxonomy" id="1633335"/>
    <lineage>
        <taxon>Bacteria</taxon>
        <taxon>Pseudomonadati</taxon>
        <taxon>Pseudomonadota</taxon>
        <taxon>Alphaproteobacteria</taxon>
        <taxon>Rhodospirillales</taxon>
        <taxon>Thalassobaculaceae</taxon>
        <taxon>Thalassobaculum</taxon>
    </lineage>
</organism>
<evidence type="ECO:0000313" key="19">
    <source>
        <dbReference type="Proteomes" id="UP000630353"/>
    </source>
</evidence>
<evidence type="ECO:0000256" key="8">
    <source>
        <dbReference type="ARBA" id="ARBA00022801"/>
    </source>
</evidence>
<evidence type="ECO:0000259" key="17">
    <source>
        <dbReference type="PROSITE" id="PS50893"/>
    </source>
</evidence>
<feature type="domain" description="ABC transporter" evidence="17">
    <location>
        <begin position="7"/>
        <end position="263"/>
    </location>
</feature>
<name>A0A918XWJ5_9PROT</name>
<dbReference type="InterPro" id="IPR003593">
    <property type="entry name" value="AAA+_ATPase"/>
</dbReference>
<comment type="similarity">
    <text evidence="13">Belongs to the ABC transporter superfamily. Glutathione importer (TC 3.A.1.5.11) family.</text>
</comment>
<evidence type="ECO:0000313" key="18">
    <source>
        <dbReference type="EMBL" id="GHD61716.1"/>
    </source>
</evidence>
<evidence type="ECO:0000256" key="15">
    <source>
        <dbReference type="ARBA" id="ARBA00041187"/>
    </source>
</evidence>
<dbReference type="InterPro" id="IPR017871">
    <property type="entry name" value="ABC_transporter-like_CS"/>
</dbReference>
<keyword evidence="11" id="KW-0472">Membrane</keyword>
<keyword evidence="19" id="KW-1185">Reference proteome</keyword>
<dbReference type="NCBIfam" id="NF007739">
    <property type="entry name" value="PRK10419.1"/>
    <property type="match status" value="2"/>
</dbReference>
<dbReference type="Pfam" id="PF08352">
    <property type="entry name" value="oligo_HPY"/>
    <property type="match status" value="2"/>
</dbReference>
<evidence type="ECO:0000256" key="12">
    <source>
        <dbReference type="ARBA" id="ARBA00037530"/>
    </source>
</evidence>
<dbReference type="Gene3D" id="3.40.50.300">
    <property type="entry name" value="P-loop containing nucleotide triphosphate hydrolases"/>
    <property type="match status" value="2"/>
</dbReference>
<keyword evidence="8" id="KW-0378">Hydrolase</keyword>
<evidence type="ECO:0000256" key="2">
    <source>
        <dbReference type="ARBA" id="ARBA00011469"/>
    </source>
</evidence>
<dbReference type="GO" id="GO:0005886">
    <property type="term" value="C:plasma membrane"/>
    <property type="evidence" value="ECO:0007669"/>
    <property type="project" value="UniProtKB-SubCell"/>
</dbReference>
<dbReference type="EMBL" id="BMZS01000013">
    <property type="protein sequence ID" value="GHD61716.1"/>
    <property type="molecule type" value="Genomic_DNA"/>
</dbReference>
<reference evidence="18" key="1">
    <citation type="journal article" date="2014" name="Int. J. Syst. Evol. Microbiol.">
        <title>Complete genome sequence of Corynebacterium casei LMG S-19264T (=DSM 44701T), isolated from a smear-ripened cheese.</title>
        <authorList>
            <consortium name="US DOE Joint Genome Institute (JGI-PGF)"/>
            <person name="Walter F."/>
            <person name="Albersmeier A."/>
            <person name="Kalinowski J."/>
            <person name="Ruckert C."/>
        </authorList>
    </citation>
    <scope>NUCLEOTIDE SEQUENCE</scope>
    <source>
        <strain evidence="18">KCTC 42651</strain>
    </source>
</reference>
<evidence type="ECO:0000256" key="9">
    <source>
        <dbReference type="ARBA" id="ARBA00022840"/>
    </source>
</evidence>
<evidence type="ECO:0000256" key="4">
    <source>
        <dbReference type="ARBA" id="ARBA00022475"/>
    </source>
</evidence>
<comment type="function">
    <text evidence="12">Part of the ABC transporter complex GsiABCD involved in glutathione import. Responsible for energy coupling to the transport system.</text>
</comment>
<dbReference type="PROSITE" id="PS50893">
    <property type="entry name" value="ABC_TRANSPORTER_2"/>
    <property type="match status" value="2"/>
</dbReference>
<keyword evidence="9 18" id="KW-0067">ATP-binding</keyword>
<evidence type="ECO:0000256" key="11">
    <source>
        <dbReference type="ARBA" id="ARBA00023136"/>
    </source>
</evidence>
<comment type="catalytic activity">
    <reaction evidence="16">
        <text>glutathione(out) + ATP + H2O = glutathione(in) + ADP + phosphate + H(+)</text>
        <dbReference type="Rhea" id="RHEA:29791"/>
        <dbReference type="ChEBI" id="CHEBI:15377"/>
        <dbReference type="ChEBI" id="CHEBI:15378"/>
        <dbReference type="ChEBI" id="CHEBI:30616"/>
        <dbReference type="ChEBI" id="CHEBI:43474"/>
        <dbReference type="ChEBI" id="CHEBI:57925"/>
        <dbReference type="ChEBI" id="CHEBI:456216"/>
        <dbReference type="EC" id="7.4.2.10"/>
    </reaction>
</comment>
<proteinExistence type="inferred from homology"/>
<evidence type="ECO:0000256" key="3">
    <source>
        <dbReference type="ARBA" id="ARBA00022448"/>
    </source>
</evidence>
<dbReference type="GO" id="GO:0055085">
    <property type="term" value="P:transmembrane transport"/>
    <property type="evidence" value="ECO:0007669"/>
    <property type="project" value="UniProtKB-ARBA"/>
</dbReference>
<gene>
    <name evidence="18" type="ORF">GCM10017083_49450</name>
</gene>
<evidence type="ECO:0000256" key="14">
    <source>
        <dbReference type="ARBA" id="ARBA00039050"/>
    </source>
</evidence>
<dbReference type="PROSITE" id="PS00211">
    <property type="entry name" value="ABC_TRANSPORTER_1"/>
    <property type="match status" value="2"/>
</dbReference>
<dbReference type="InterPro" id="IPR013563">
    <property type="entry name" value="Oligopep_ABC_C"/>
</dbReference>
<dbReference type="SUPFAM" id="SSF52540">
    <property type="entry name" value="P-loop containing nucleoside triphosphate hydrolases"/>
    <property type="match status" value="2"/>
</dbReference>
<keyword evidence="3" id="KW-0813">Transport</keyword>
<dbReference type="PANTHER" id="PTHR43776:SF15">
    <property type="entry name" value="GLUTATHIONE IMPORT ATP-BINDING PROTEIN GSIA"/>
    <property type="match status" value="1"/>
</dbReference>
<dbReference type="CDD" id="cd03257">
    <property type="entry name" value="ABC_NikE_OppD_transporters"/>
    <property type="match status" value="2"/>
</dbReference>